<dbReference type="STRING" id="1429083.GCA_001885685_02499"/>
<evidence type="ECO:0000256" key="8">
    <source>
        <dbReference type="ARBA" id="ARBA00035676"/>
    </source>
</evidence>
<comment type="pathway">
    <text evidence="7">Cofactor biosynthesis; tetrahydrofolate biosynthesis; 4-aminobenzoate from chorismate: step 2/2.</text>
</comment>
<evidence type="ECO:0000256" key="9">
    <source>
        <dbReference type="ARBA" id="ARBA00049529"/>
    </source>
</evidence>
<dbReference type="PANTHER" id="PTHR42743">
    <property type="entry name" value="AMINO-ACID AMINOTRANSFERASE"/>
    <property type="match status" value="1"/>
</dbReference>
<evidence type="ECO:0000256" key="3">
    <source>
        <dbReference type="ARBA" id="ARBA00011738"/>
    </source>
</evidence>
<evidence type="ECO:0000256" key="10">
    <source>
        <dbReference type="ARBA" id="ARBA00054027"/>
    </source>
</evidence>
<dbReference type="Gene3D" id="3.30.470.10">
    <property type="match status" value="1"/>
</dbReference>
<sequence length="276" mass="29889">MTAIWVDGQAIATLPVQDRGLAYGDGLFETIRVQQGQMPLLSFHRQRLTEGCQRLRLAADIELIITELLGHARLLGEGVLKLIITRGDGLRGYAMPQAAMVRRIVQTAALPAYPAQNAEQGIALFDCQTRLARQPLLAGLKHLNRLEQVLARSEWDDPAYAEGLLCDEQGDVIEGVFSNLFIVQQGSLITPDLSQSGVAGVMRAALLQAAAQQGFAVQVATVSRAQLLAADEVFCCNSLYGVWPVRALCDRTWPVGPVTRKIQALAQGLMVGSCEA</sequence>
<evidence type="ECO:0000256" key="6">
    <source>
        <dbReference type="ARBA" id="ARBA00023239"/>
    </source>
</evidence>
<name>A0A1H7SKN8_9GAMM</name>
<dbReference type="InterPro" id="IPR043131">
    <property type="entry name" value="BCAT-like_N"/>
</dbReference>
<dbReference type="CDD" id="cd01559">
    <property type="entry name" value="ADCL_like"/>
    <property type="match status" value="1"/>
</dbReference>
<keyword evidence="5" id="KW-0289">Folate biosynthesis</keyword>
<dbReference type="EMBL" id="FOAS01000019">
    <property type="protein sequence ID" value="SEL73028.1"/>
    <property type="molecule type" value="Genomic_DNA"/>
</dbReference>
<dbReference type="SUPFAM" id="SSF56752">
    <property type="entry name" value="D-aminoacid aminotransferase-like PLP-dependent enzymes"/>
    <property type="match status" value="1"/>
</dbReference>
<dbReference type="AlphaFoldDB" id="A0A1H7SKN8"/>
<dbReference type="GO" id="GO:0046656">
    <property type="term" value="P:folic acid biosynthetic process"/>
    <property type="evidence" value="ECO:0007669"/>
    <property type="project" value="UniProtKB-KW"/>
</dbReference>
<evidence type="ECO:0000256" key="1">
    <source>
        <dbReference type="ARBA" id="ARBA00001933"/>
    </source>
</evidence>
<dbReference type="InterPro" id="IPR001544">
    <property type="entry name" value="Aminotrans_IV"/>
</dbReference>
<evidence type="ECO:0000256" key="4">
    <source>
        <dbReference type="ARBA" id="ARBA00022898"/>
    </source>
</evidence>
<protein>
    <recommendedName>
        <fullName evidence="11 12">Aminodeoxychorismate lyase</fullName>
        <ecNumber evidence="8 12">4.1.3.38</ecNumber>
    </recommendedName>
</protein>
<evidence type="ECO:0000313" key="14">
    <source>
        <dbReference type="Proteomes" id="UP000185766"/>
    </source>
</evidence>
<organism evidence="13 14">
    <name type="scientific">Atopomonas hussainii</name>
    <dbReference type="NCBI Taxonomy" id="1429083"/>
    <lineage>
        <taxon>Bacteria</taxon>
        <taxon>Pseudomonadati</taxon>
        <taxon>Pseudomonadota</taxon>
        <taxon>Gammaproteobacteria</taxon>
        <taxon>Pseudomonadales</taxon>
        <taxon>Pseudomonadaceae</taxon>
        <taxon>Atopomonas</taxon>
    </lineage>
</organism>
<dbReference type="GO" id="GO:0008696">
    <property type="term" value="F:4-amino-4-deoxychorismate lyase activity"/>
    <property type="evidence" value="ECO:0007669"/>
    <property type="project" value="UniProtKB-UniRule"/>
</dbReference>
<comment type="similarity">
    <text evidence="2">Belongs to the class-IV pyridoxal-phosphate-dependent aminotransferase family.</text>
</comment>
<keyword evidence="14" id="KW-1185">Reference proteome</keyword>
<comment type="cofactor">
    <cofactor evidence="1">
        <name>pyridoxal 5'-phosphate</name>
        <dbReference type="ChEBI" id="CHEBI:597326"/>
    </cofactor>
</comment>
<comment type="catalytic activity">
    <reaction evidence="9">
        <text>4-amino-4-deoxychorismate = 4-aminobenzoate + pyruvate + H(+)</text>
        <dbReference type="Rhea" id="RHEA:16201"/>
        <dbReference type="ChEBI" id="CHEBI:15361"/>
        <dbReference type="ChEBI" id="CHEBI:15378"/>
        <dbReference type="ChEBI" id="CHEBI:17836"/>
        <dbReference type="ChEBI" id="CHEBI:58406"/>
        <dbReference type="EC" id="4.1.3.38"/>
    </reaction>
</comment>
<evidence type="ECO:0000256" key="7">
    <source>
        <dbReference type="ARBA" id="ARBA00035633"/>
    </source>
</evidence>
<dbReference type="Pfam" id="PF01063">
    <property type="entry name" value="Aminotran_4"/>
    <property type="match status" value="1"/>
</dbReference>
<proteinExistence type="inferred from homology"/>
<dbReference type="Proteomes" id="UP000185766">
    <property type="component" value="Unassembled WGS sequence"/>
</dbReference>
<dbReference type="Gene3D" id="3.20.10.10">
    <property type="entry name" value="D-amino Acid Aminotransferase, subunit A, domain 2"/>
    <property type="match status" value="1"/>
</dbReference>
<dbReference type="GO" id="GO:0030170">
    <property type="term" value="F:pyridoxal phosphate binding"/>
    <property type="evidence" value="ECO:0007669"/>
    <property type="project" value="InterPro"/>
</dbReference>
<dbReference type="RefSeq" id="WP_235821663.1">
    <property type="nucleotide sequence ID" value="NZ_FOAS01000019.1"/>
</dbReference>
<evidence type="ECO:0000256" key="11">
    <source>
        <dbReference type="ARBA" id="ARBA00069174"/>
    </source>
</evidence>
<dbReference type="InterPro" id="IPR043132">
    <property type="entry name" value="BCAT-like_C"/>
</dbReference>
<dbReference type="GO" id="GO:0008153">
    <property type="term" value="P:4-aminobenzoate biosynthetic process"/>
    <property type="evidence" value="ECO:0007669"/>
    <property type="project" value="UniProtKB-UniRule"/>
</dbReference>
<evidence type="ECO:0000256" key="5">
    <source>
        <dbReference type="ARBA" id="ARBA00022909"/>
    </source>
</evidence>
<dbReference type="PANTHER" id="PTHR42743:SF2">
    <property type="entry name" value="AMINODEOXYCHORISMATE LYASE"/>
    <property type="match status" value="1"/>
</dbReference>
<comment type="subunit">
    <text evidence="3">Homodimer.</text>
</comment>
<gene>
    <name evidence="13" type="ORF">SAMN05216214_11950</name>
</gene>
<dbReference type="InterPro" id="IPR050571">
    <property type="entry name" value="Class-IV_PLP-Dep_Aminotrnsfr"/>
</dbReference>
<evidence type="ECO:0000256" key="2">
    <source>
        <dbReference type="ARBA" id="ARBA00009320"/>
    </source>
</evidence>
<evidence type="ECO:0000313" key="13">
    <source>
        <dbReference type="EMBL" id="SEL73028.1"/>
    </source>
</evidence>
<dbReference type="GO" id="GO:0005829">
    <property type="term" value="C:cytosol"/>
    <property type="evidence" value="ECO:0007669"/>
    <property type="project" value="TreeGrafter"/>
</dbReference>
<dbReference type="InterPro" id="IPR017824">
    <property type="entry name" value="Aminodeoxychorismate_lyase_IV"/>
</dbReference>
<dbReference type="InterPro" id="IPR036038">
    <property type="entry name" value="Aminotransferase-like"/>
</dbReference>
<comment type="function">
    <text evidence="10">Involved in the biosynthesis of p-aminobenzoate (PABA), a precursor of tetrahydrofolate. Converts 4-amino-4-deoxychorismate into 4-aminobenzoate (PABA) and pyruvate.</text>
</comment>
<keyword evidence="6 13" id="KW-0456">Lyase</keyword>
<dbReference type="NCBIfam" id="TIGR03461">
    <property type="entry name" value="pabC_Proteo"/>
    <property type="match status" value="1"/>
</dbReference>
<accession>A0A1H7SKN8</accession>
<keyword evidence="4" id="KW-0663">Pyridoxal phosphate</keyword>
<reference evidence="13 14" key="1">
    <citation type="submission" date="2016-10" db="EMBL/GenBank/DDBJ databases">
        <authorList>
            <person name="de Groot N.N."/>
        </authorList>
    </citation>
    <scope>NUCLEOTIDE SEQUENCE [LARGE SCALE GENOMIC DNA]</scope>
    <source>
        <strain evidence="13 14">JCM 19513</strain>
    </source>
</reference>
<dbReference type="EC" id="4.1.3.38" evidence="8 12"/>
<evidence type="ECO:0000256" key="12">
    <source>
        <dbReference type="NCBIfam" id="TIGR03461"/>
    </source>
</evidence>
<dbReference type="NCBIfam" id="NF004761">
    <property type="entry name" value="PRK06092.1"/>
    <property type="match status" value="1"/>
</dbReference>
<dbReference type="FunFam" id="3.20.10.10:FF:000002">
    <property type="entry name" value="D-alanine aminotransferase"/>
    <property type="match status" value="1"/>
</dbReference>